<accession>A0ABV4K6C5</accession>
<dbReference type="SUPFAM" id="SSF53850">
    <property type="entry name" value="Periplasmic binding protein-like II"/>
    <property type="match status" value="1"/>
</dbReference>
<dbReference type="Proteomes" id="UP001568698">
    <property type="component" value="Unassembled WGS sequence"/>
</dbReference>
<evidence type="ECO:0000313" key="2">
    <source>
        <dbReference type="Proteomes" id="UP001568698"/>
    </source>
</evidence>
<keyword evidence="2" id="KW-1185">Reference proteome</keyword>
<gene>
    <name evidence="1" type="ORF">AB6M95_17420</name>
</gene>
<comment type="caution">
    <text evidence="1">The sequence shown here is derived from an EMBL/GenBank/DDBJ whole genome shotgun (WGS) entry which is preliminary data.</text>
</comment>
<dbReference type="RefSeq" id="WP_371388023.1">
    <property type="nucleotide sequence ID" value="NZ_JBGLYH010000075.1"/>
</dbReference>
<name>A0ABV4K6C5_9BACT</name>
<dbReference type="EMBL" id="JBGLYH010000075">
    <property type="protein sequence ID" value="MEZ7198534.1"/>
    <property type="molecule type" value="Genomic_DNA"/>
</dbReference>
<protein>
    <submittedName>
        <fullName evidence="1">Substrate-binding periplasmic protein</fullName>
    </submittedName>
</protein>
<evidence type="ECO:0000313" key="1">
    <source>
        <dbReference type="EMBL" id="MEZ7198534.1"/>
    </source>
</evidence>
<proteinExistence type="predicted"/>
<sequence length="279" mass="31349">MPQTVPLIAAPSRRTALRRFPAIMLTALILSGLVLLLSAHRAWAERHGIEHRLVFSTFPAGGLHDLFDHILSEAYARLGYEIELQGYPAERALLLANDGLVDGEAGRVSVVEKSYPNLIRVPTPIYINRIAILTTDKDTDIDPAKGWGQFANRRTCIRNGYKFLESRVKGENRHMVSSYEKMIGLLRNKRVEVCFAEFFDILPALGKVGMGGVRMLCEPMAVNPMYHYLNKRHADLVPRIDAVLRDMAAEGRLKEIELHMMQVHYSKLAGSCPLLDSTQ</sequence>
<dbReference type="Gene3D" id="3.40.190.10">
    <property type="entry name" value="Periplasmic binding protein-like II"/>
    <property type="match status" value="2"/>
</dbReference>
<reference evidence="1 2" key="1">
    <citation type="submission" date="2024-08" db="EMBL/GenBank/DDBJ databases">
        <title>Sulfate-reducing bacteria isolated from formation water of the oil field in Kazakhstan and description of Pseudodesulfovibrio sp.</title>
        <authorList>
            <person name="Bidzhieva S.K."/>
            <person name="Tourova T.P."/>
            <person name="Grouzdev D.S."/>
            <person name="Beletsky A.V."/>
            <person name="Sokolova D.S."/>
            <person name="Samigullina S.R."/>
            <person name="Poltaraus A.B."/>
            <person name="Avtukh A.N."/>
            <person name="Tereshina V.M."/>
            <person name="Zhaparov N.S."/>
            <person name="Mardanov A.V."/>
            <person name="Nazina T.N."/>
        </authorList>
    </citation>
    <scope>NUCLEOTIDE SEQUENCE [LARGE SCALE GENOMIC DNA]</scope>
    <source>
        <strain evidence="1 2">9FUS</strain>
    </source>
</reference>
<organism evidence="1 2">
    <name type="scientific">Pseudodesulfovibrio karagichevae</name>
    <dbReference type="NCBI Taxonomy" id="3239305"/>
    <lineage>
        <taxon>Bacteria</taxon>
        <taxon>Pseudomonadati</taxon>
        <taxon>Thermodesulfobacteriota</taxon>
        <taxon>Desulfovibrionia</taxon>
        <taxon>Desulfovibrionales</taxon>
        <taxon>Desulfovibrionaceae</taxon>
    </lineage>
</organism>